<comment type="subcellular location">
    <subcellularLocation>
        <location evidence="1">Cell membrane</location>
        <topology evidence="1">Multi-pass membrane protein</topology>
    </subcellularLocation>
</comment>
<organism evidence="8 9">
    <name type="scientific">Cohnella zeiphila</name>
    <dbReference type="NCBI Taxonomy" id="2761120"/>
    <lineage>
        <taxon>Bacteria</taxon>
        <taxon>Bacillati</taxon>
        <taxon>Bacillota</taxon>
        <taxon>Bacilli</taxon>
        <taxon>Bacillales</taxon>
        <taxon>Paenibacillaceae</taxon>
        <taxon>Cohnella</taxon>
    </lineage>
</organism>
<evidence type="ECO:0000259" key="7">
    <source>
        <dbReference type="Pfam" id="PF01478"/>
    </source>
</evidence>
<keyword evidence="5 6" id="KW-0472">Membrane</keyword>
<keyword evidence="4 6" id="KW-1133">Transmembrane helix</keyword>
<dbReference type="RefSeq" id="WP_185128627.1">
    <property type="nucleotide sequence ID" value="NZ_JACJVO010000009.1"/>
</dbReference>
<evidence type="ECO:0000256" key="1">
    <source>
        <dbReference type="ARBA" id="ARBA00004651"/>
    </source>
</evidence>
<dbReference type="EMBL" id="JACJVO010000009">
    <property type="protein sequence ID" value="MBB6730973.1"/>
    <property type="molecule type" value="Genomic_DNA"/>
</dbReference>
<dbReference type="InterPro" id="IPR000045">
    <property type="entry name" value="Prepilin_IV_endopep_pep"/>
</dbReference>
<dbReference type="Pfam" id="PF01478">
    <property type="entry name" value="Peptidase_A24"/>
    <property type="match status" value="1"/>
</dbReference>
<sequence length="167" mass="17722">MNGLEWAAASVMLALACWTDVRRMEIPNRLTVFFACGGFVYQTAASGFDGLKGAVLGAAAGLFPLLAMYLLRGIGGGDVKWFAAFGTWGGVWPVWKLMALSMLAAGGLALAVLIVRLVPAWRRALARIEWPWQKGQEQAGAAAAAGGTAFPFMLAVVPAFVWLAFIS</sequence>
<feature type="transmembrane region" description="Helical" evidence="6">
    <location>
        <begin position="94"/>
        <end position="118"/>
    </location>
</feature>
<evidence type="ECO:0000256" key="4">
    <source>
        <dbReference type="ARBA" id="ARBA00022989"/>
    </source>
</evidence>
<evidence type="ECO:0000256" key="6">
    <source>
        <dbReference type="SAM" id="Phobius"/>
    </source>
</evidence>
<name>A0A7X0VWH9_9BACL</name>
<dbReference type="PANTHER" id="PTHR36506">
    <property type="entry name" value="PREFLAGELLIN PEPTIDASE"/>
    <property type="match status" value="1"/>
</dbReference>
<protein>
    <submittedName>
        <fullName evidence="8">Prepilin peptidase</fullName>
    </submittedName>
</protein>
<feature type="transmembrane region" description="Helical" evidence="6">
    <location>
        <begin position="139"/>
        <end position="165"/>
    </location>
</feature>
<keyword evidence="3 6" id="KW-0812">Transmembrane</keyword>
<comment type="caution">
    <text evidence="8">The sequence shown here is derived from an EMBL/GenBank/DDBJ whole genome shotgun (WGS) entry which is preliminary data.</text>
</comment>
<dbReference type="InterPro" id="IPR052218">
    <property type="entry name" value="Preflagellin_Peptidase"/>
</dbReference>
<proteinExistence type="predicted"/>
<keyword evidence="2" id="KW-1003">Cell membrane</keyword>
<dbReference type="GO" id="GO:0004190">
    <property type="term" value="F:aspartic-type endopeptidase activity"/>
    <property type="evidence" value="ECO:0007669"/>
    <property type="project" value="InterPro"/>
</dbReference>
<dbReference type="GO" id="GO:0005886">
    <property type="term" value="C:plasma membrane"/>
    <property type="evidence" value="ECO:0007669"/>
    <property type="project" value="UniProtKB-SubCell"/>
</dbReference>
<accession>A0A7X0VWH9</accession>
<dbReference type="PANTHER" id="PTHR36506:SF1">
    <property type="entry name" value="PREFLAGELLIN PEPTIDASE"/>
    <property type="match status" value="1"/>
</dbReference>
<dbReference type="AlphaFoldDB" id="A0A7X0VWH9"/>
<evidence type="ECO:0000256" key="3">
    <source>
        <dbReference type="ARBA" id="ARBA00022692"/>
    </source>
</evidence>
<evidence type="ECO:0000313" key="8">
    <source>
        <dbReference type="EMBL" id="MBB6730973.1"/>
    </source>
</evidence>
<dbReference type="Gene3D" id="1.20.120.1220">
    <property type="match status" value="1"/>
</dbReference>
<evidence type="ECO:0000313" key="9">
    <source>
        <dbReference type="Proteomes" id="UP000564644"/>
    </source>
</evidence>
<feature type="domain" description="Prepilin type IV endopeptidase peptidase" evidence="7">
    <location>
        <begin position="9"/>
        <end position="109"/>
    </location>
</feature>
<gene>
    <name evidence="8" type="ORF">H7C18_08660</name>
</gene>
<keyword evidence="9" id="KW-1185">Reference proteome</keyword>
<evidence type="ECO:0000256" key="2">
    <source>
        <dbReference type="ARBA" id="ARBA00022475"/>
    </source>
</evidence>
<evidence type="ECO:0000256" key="5">
    <source>
        <dbReference type="ARBA" id="ARBA00023136"/>
    </source>
</evidence>
<feature type="transmembrane region" description="Helical" evidence="6">
    <location>
        <begin position="55"/>
        <end position="74"/>
    </location>
</feature>
<reference evidence="8 9" key="1">
    <citation type="submission" date="2020-08" db="EMBL/GenBank/DDBJ databases">
        <title>Cohnella phylogeny.</title>
        <authorList>
            <person name="Dunlap C."/>
        </authorList>
    </citation>
    <scope>NUCLEOTIDE SEQUENCE [LARGE SCALE GENOMIC DNA]</scope>
    <source>
        <strain evidence="8 9">CBP 2801</strain>
    </source>
</reference>
<dbReference type="Proteomes" id="UP000564644">
    <property type="component" value="Unassembled WGS sequence"/>
</dbReference>